<dbReference type="Proteomes" id="UP000014216">
    <property type="component" value="Unassembled WGS sequence"/>
</dbReference>
<dbReference type="PATRIC" id="fig|1286635.3.peg.3141"/>
<dbReference type="PANTHER" id="PTHR30408:SF12">
    <property type="entry name" value="TYPE I RESTRICTION ENZYME MJAVIII SPECIFICITY SUBUNIT"/>
    <property type="match status" value="1"/>
</dbReference>
<evidence type="ECO:0000313" key="5">
    <source>
        <dbReference type="EMBL" id="EMS79056.1"/>
    </source>
</evidence>
<comment type="similarity">
    <text evidence="1">Belongs to the type-I restriction system S methylase family.</text>
</comment>
<dbReference type="RefSeq" id="WP_006966918.1">
    <property type="nucleotide sequence ID" value="NZ_APJX01000006.1"/>
</dbReference>
<dbReference type="GO" id="GO:0003677">
    <property type="term" value="F:DNA binding"/>
    <property type="evidence" value="ECO:0007669"/>
    <property type="project" value="UniProtKB-KW"/>
</dbReference>
<reference evidence="5 6" key="1">
    <citation type="journal article" date="2013" name="Genome Announc.">
        <title>Draft Genome Sequence of Desulfotignum phosphitoxidans DSM 13687 Strain FiPS-3.</title>
        <authorList>
            <person name="Poehlein A."/>
            <person name="Daniel R."/>
            <person name="Simeonova D.D."/>
        </authorList>
    </citation>
    <scope>NUCLEOTIDE SEQUENCE [LARGE SCALE GENOMIC DNA]</scope>
    <source>
        <strain evidence="5 6">DSM 13687</strain>
    </source>
</reference>
<comment type="caution">
    <text evidence="5">The sequence shown here is derived from an EMBL/GenBank/DDBJ whole genome shotgun (WGS) entry which is preliminary data.</text>
</comment>
<name>S0G4V6_9BACT</name>
<evidence type="ECO:0000256" key="1">
    <source>
        <dbReference type="ARBA" id="ARBA00010923"/>
    </source>
</evidence>
<dbReference type="Gene3D" id="3.90.220.20">
    <property type="entry name" value="DNA methylase specificity domains"/>
    <property type="match status" value="2"/>
</dbReference>
<dbReference type="CDD" id="cd17515">
    <property type="entry name" value="RMtype1_S_MjaORF132P_Sau1132ORF3780P-TRD1-CR1_like"/>
    <property type="match status" value="1"/>
</dbReference>
<feature type="domain" description="Type I restriction modification DNA specificity" evidence="4">
    <location>
        <begin position="2"/>
        <end position="168"/>
    </location>
</feature>
<dbReference type="EMBL" id="APJX01000006">
    <property type="protein sequence ID" value="EMS79056.1"/>
    <property type="molecule type" value="Genomic_DNA"/>
</dbReference>
<evidence type="ECO:0000259" key="4">
    <source>
        <dbReference type="Pfam" id="PF01420"/>
    </source>
</evidence>
<dbReference type="GO" id="GO:0009307">
    <property type="term" value="P:DNA restriction-modification system"/>
    <property type="evidence" value="ECO:0007669"/>
    <property type="project" value="UniProtKB-KW"/>
</dbReference>
<dbReference type="Pfam" id="PF01420">
    <property type="entry name" value="Methylase_S"/>
    <property type="match status" value="2"/>
</dbReference>
<keyword evidence="6" id="KW-1185">Reference proteome</keyword>
<dbReference type="REBASE" id="65473">
    <property type="entry name" value="S.Dph13687ORF2540P"/>
</dbReference>
<organism evidence="5 6">
    <name type="scientific">Desulfotignum phosphitoxidans DSM 13687</name>
    <dbReference type="NCBI Taxonomy" id="1286635"/>
    <lineage>
        <taxon>Bacteria</taxon>
        <taxon>Pseudomonadati</taxon>
        <taxon>Thermodesulfobacteriota</taxon>
        <taxon>Desulfobacteria</taxon>
        <taxon>Desulfobacterales</taxon>
        <taxon>Desulfobacteraceae</taxon>
        <taxon>Desulfotignum</taxon>
    </lineage>
</organism>
<sequence length="416" mass="46959">MKWPKQKISAFCQTGSGGTPSRRNADYYGGSISWVKSGELKNDVIIKTEEYITEKGLKESSAKLIPRNSILIAMYGATVGKTAILGVDAATNQAVCNIQPNPEIAHYRFVKYYLDHSINDLLQKRVGGAQPNVSQQIIKNIDIPLPPISEQQKIVEILDQADRLRKLRTDADKKAERILSALFIKIFGDPATNPMGWRTGTLGDVVIETQYGTSARANTDGKGLPVIRMNNIDKAGYLDVSDIKYIVFSENEKKKYLLNKGDILFNRTNSKELVGKTGIWSGQMDAVFASYLIRIRIDSGKIVPEFLWALMNLPFTKQMLLNKSRRAIGMANINAKELRNFPVYIPLKTLQEDFAEKMFKVIANKDERQKRGKKMEILFTHLLHCAFTGDLTTSWRQAHMEELLQEMEIQARVLAK</sequence>
<evidence type="ECO:0000313" key="6">
    <source>
        <dbReference type="Proteomes" id="UP000014216"/>
    </source>
</evidence>
<dbReference type="InterPro" id="IPR044946">
    <property type="entry name" value="Restrct_endonuc_typeI_TRD_sf"/>
</dbReference>
<protein>
    <submittedName>
        <fullName evidence="5">Restriction modification system DNA specificity domain-containing protein</fullName>
    </submittedName>
</protein>
<keyword evidence="2" id="KW-0680">Restriction system</keyword>
<evidence type="ECO:0000256" key="2">
    <source>
        <dbReference type="ARBA" id="ARBA00022747"/>
    </source>
</evidence>
<dbReference type="InterPro" id="IPR000055">
    <property type="entry name" value="Restrct_endonuc_typeI_TRD"/>
</dbReference>
<dbReference type="InterPro" id="IPR052021">
    <property type="entry name" value="Type-I_RS_S_subunit"/>
</dbReference>
<dbReference type="AlphaFoldDB" id="S0G4V6"/>
<accession>S0G4V6</accession>
<dbReference type="SUPFAM" id="SSF116734">
    <property type="entry name" value="DNA methylase specificity domain"/>
    <property type="match status" value="2"/>
</dbReference>
<gene>
    <name evidence="5" type="ORF">Dpo_6c02550</name>
</gene>
<feature type="domain" description="Type I restriction modification DNA specificity" evidence="4">
    <location>
        <begin position="195"/>
        <end position="372"/>
    </location>
</feature>
<dbReference type="PANTHER" id="PTHR30408">
    <property type="entry name" value="TYPE-1 RESTRICTION ENZYME ECOKI SPECIFICITY PROTEIN"/>
    <property type="match status" value="1"/>
</dbReference>
<keyword evidence="3" id="KW-0238">DNA-binding</keyword>
<dbReference type="OrthoDB" id="5363772at2"/>
<dbReference type="CDD" id="cd17524">
    <property type="entry name" value="RMtype1_S_EcoUTORF5051P-TRD2-CR2_like"/>
    <property type="match status" value="1"/>
</dbReference>
<proteinExistence type="inferred from homology"/>
<evidence type="ECO:0000256" key="3">
    <source>
        <dbReference type="ARBA" id="ARBA00023125"/>
    </source>
</evidence>